<feature type="transmembrane region" description="Helical" evidence="1">
    <location>
        <begin position="201"/>
        <end position="219"/>
    </location>
</feature>
<evidence type="ECO:0000256" key="1">
    <source>
        <dbReference type="SAM" id="Phobius"/>
    </source>
</evidence>
<dbReference type="Gene3D" id="1.20.1530.20">
    <property type="match status" value="1"/>
</dbReference>
<organism evidence="2 3">
    <name type="scientific">Planctomicrobium piriforme</name>
    <dbReference type="NCBI Taxonomy" id="1576369"/>
    <lineage>
        <taxon>Bacteria</taxon>
        <taxon>Pseudomonadati</taxon>
        <taxon>Planctomycetota</taxon>
        <taxon>Planctomycetia</taxon>
        <taxon>Planctomycetales</taxon>
        <taxon>Planctomycetaceae</taxon>
        <taxon>Planctomicrobium</taxon>
    </lineage>
</organism>
<feature type="transmembrane region" description="Helical" evidence="1">
    <location>
        <begin position="102"/>
        <end position="122"/>
    </location>
</feature>
<dbReference type="Proteomes" id="UP000199518">
    <property type="component" value="Unassembled WGS sequence"/>
</dbReference>
<dbReference type="RefSeq" id="WP_092047554.1">
    <property type="nucleotide sequence ID" value="NZ_FOQD01000001.1"/>
</dbReference>
<accession>A0A1I3BIC9</accession>
<feature type="transmembrane region" description="Helical" evidence="1">
    <location>
        <begin position="167"/>
        <end position="189"/>
    </location>
</feature>
<dbReference type="PANTHER" id="PTHR18640:SF10">
    <property type="entry name" value="SODIUM_METABOLITE COTRANSPORTER BASS4, CHLOROPLASTIC-RELATED"/>
    <property type="match status" value="1"/>
</dbReference>
<feature type="transmembrane region" description="Helical" evidence="1">
    <location>
        <begin position="239"/>
        <end position="260"/>
    </location>
</feature>
<dbReference type="EMBL" id="FOQD01000001">
    <property type="protein sequence ID" value="SFH62012.1"/>
    <property type="molecule type" value="Genomic_DNA"/>
</dbReference>
<dbReference type="OrthoDB" id="245077at2"/>
<evidence type="ECO:0000313" key="3">
    <source>
        <dbReference type="Proteomes" id="UP000199518"/>
    </source>
</evidence>
<evidence type="ECO:0000313" key="2">
    <source>
        <dbReference type="EMBL" id="SFH62012.1"/>
    </source>
</evidence>
<dbReference type="PANTHER" id="PTHR18640">
    <property type="entry name" value="SOLUTE CARRIER FAMILY 10 MEMBER 7"/>
    <property type="match status" value="1"/>
</dbReference>
<name>A0A1I3BIC9_9PLAN</name>
<reference evidence="3" key="1">
    <citation type="submission" date="2016-10" db="EMBL/GenBank/DDBJ databases">
        <authorList>
            <person name="Varghese N."/>
            <person name="Submissions S."/>
        </authorList>
    </citation>
    <scope>NUCLEOTIDE SEQUENCE [LARGE SCALE GENOMIC DNA]</scope>
    <source>
        <strain evidence="3">DSM 26348</strain>
    </source>
</reference>
<keyword evidence="1" id="KW-0472">Membrane</keyword>
<feature type="transmembrane region" description="Helical" evidence="1">
    <location>
        <begin position="134"/>
        <end position="152"/>
    </location>
</feature>
<keyword evidence="3" id="KW-1185">Reference proteome</keyword>
<dbReference type="InterPro" id="IPR016833">
    <property type="entry name" value="Put_Na-Bile_cotransptr"/>
</dbReference>
<feature type="transmembrane region" description="Helical" evidence="1">
    <location>
        <begin position="74"/>
        <end position="96"/>
    </location>
</feature>
<dbReference type="Pfam" id="PF13593">
    <property type="entry name" value="SBF_like"/>
    <property type="match status" value="1"/>
</dbReference>
<gene>
    <name evidence="2" type="ORF">SAMN05421753_101471</name>
</gene>
<proteinExistence type="predicted"/>
<dbReference type="AlphaFoldDB" id="A0A1I3BIC9"/>
<feature type="transmembrane region" description="Helical" evidence="1">
    <location>
        <begin position="43"/>
        <end position="62"/>
    </location>
</feature>
<dbReference type="InterPro" id="IPR038770">
    <property type="entry name" value="Na+/solute_symporter_sf"/>
</dbReference>
<protein>
    <submittedName>
        <fullName evidence="2">Solute carrier family 10 (Sodium/bile acid cotransporter), member 7</fullName>
    </submittedName>
</protein>
<sequence length="350" mass="37424">MANFLRRRWFLIAILLVIPLGLKVGFRARPDTVSHFPKELVQIASGFMTALILFLMSVTLENRKLRESLRAPGPVLWGSVVNFLVIPLLALAMLPFQRQSDLAIGLMVAASVPSTLAAASVWTRKAGGNDAISLLITVLTNGACFVITPMWMQLGLGDKIQLNTGELVVQLFATALLPILVGQSFRAWPWFRQFADRSKQGFGALAQVCILLIVFWASVQSGVRLNASQAGGGGFAGGPALIVWASCILLHLLGLLIAIAGGRAFRFPREDIVGSAFAASQKTLPIGLFVAASVAGSDAPFTMVPILMFHASQLVLDTLIADPLQKWVTVGAEASAQGDSTTESTENTEV</sequence>
<keyword evidence="1" id="KW-1133">Transmembrane helix</keyword>
<keyword evidence="1" id="KW-0812">Transmembrane</keyword>